<dbReference type="AlphaFoldDB" id="A0A4U8UZC8"/>
<protein>
    <submittedName>
        <fullName evidence="1">Uncharacterized protein</fullName>
    </submittedName>
</protein>
<dbReference type="EMBL" id="AZBU02000001">
    <property type="protein sequence ID" value="TMS38891.1"/>
    <property type="molecule type" value="Genomic_DNA"/>
</dbReference>
<dbReference type="Proteomes" id="UP000298663">
    <property type="component" value="Chromosome X"/>
</dbReference>
<keyword evidence="2" id="KW-1185">Reference proteome</keyword>
<dbReference type="EMBL" id="CM016762">
    <property type="protein sequence ID" value="TMS38891.1"/>
    <property type="molecule type" value="Genomic_DNA"/>
</dbReference>
<name>A0A4U8UZC8_STECR</name>
<evidence type="ECO:0000313" key="1">
    <source>
        <dbReference type="EMBL" id="TMS38891.1"/>
    </source>
</evidence>
<sequence>MTLRGSNWSEQPQSSSALLPRPQTLQVGVVEWLRCERQVSGNVSGNVSARIVCVTRVIASFEQEISNTSRHH</sequence>
<gene>
    <name evidence="1" type="ORF">L596_005515</name>
</gene>
<reference evidence="1 2" key="2">
    <citation type="journal article" date="2019" name="G3 (Bethesda)">
        <title>Hybrid Assembly of the Genome of the Entomopathogenic Nematode Steinernema carpocapsae Identifies the X-Chromosome.</title>
        <authorList>
            <person name="Serra L."/>
            <person name="Macchietto M."/>
            <person name="Macias-Munoz A."/>
            <person name="McGill C.J."/>
            <person name="Rodriguez I.M."/>
            <person name="Rodriguez B."/>
            <person name="Murad R."/>
            <person name="Mortazavi A."/>
        </authorList>
    </citation>
    <scope>NUCLEOTIDE SEQUENCE [LARGE SCALE GENOMIC DNA]</scope>
    <source>
        <strain evidence="1 2">ALL</strain>
    </source>
</reference>
<evidence type="ECO:0000313" key="2">
    <source>
        <dbReference type="Proteomes" id="UP000298663"/>
    </source>
</evidence>
<reference evidence="1 2" key="1">
    <citation type="journal article" date="2015" name="Genome Biol.">
        <title>Comparative genomics of Steinernema reveals deeply conserved gene regulatory networks.</title>
        <authorList>
            <person name="Dillman A.R."/>
            <person name="Macchietto M."/>
            <person name="Porter C.F."/>
            <person name="Rogers A."/>
            <person name="Williams B."/>
            <person name="Antoshechkin I."/>
            <person name="Lee M.M."/>
            <person name="Goodwin Z."/>
            <person name="Lu X."/>
            <person name="Lewis E.E."/>
            <person name="Goodrich-Blair H."/>
            <person name="Stock S.P."/>
            <person name="Adams B.J."/>
            <person name="Sternberg P.W."/>
            <person name="Mortazavi A."/>
        </authorList>
    </citation>
    <scope>NUCLEOTIDE SEQUENCE [LARGE SCALE GENOMIC DNA]</scope>
    <source>
        <strain evidence="1 2">ALL</strain>
    </source>
</reference>
<comment type="caution">
    <text evidence="1">The sequence shown here is derived from an EMBL/GenBank/DDBJ whole genome shotgun (WGS) entry which is preliminary data.</text>
</comment>
<organism evidence="1 2">
    <name type="scientific">Steinernema carpocapsae</name>
    <name type="common">Entomopathogenic nematode</name>
    <dbReference type="NCBI Taxonomy" id="34508"/>
    <lineage>
        <taxon>Eukaryota</taxon>
        <taxon>Metazoa</taxon>
        <taxon>Ecdysozoa</taxon>
        <taxon>Nematoda</taxon>
        <taxon>Chromadorea</taxon>
        <taxon>Rhabditida</taxon>
        <taxon>Tylenchina</taxon>
        <taxon>Panagrolaimomorpha</taxon>
        <taxon>Strongyloidoidea</taxon>
        <taxon>Steinernematidae</taxon>
        <taxon>Steinernema</taxon>
    </lineage>
</organism>
<accession>A0A4U8UZC8</accession>
<proteinExistence type="predicted"/>